<dbReference type="Proteomes" id="UP000095094">
    <property type="component" value="Unassembled WGS sequence"/>
</dbReference>
<dbReference type="AlphaFoldDB" id="A0A1E5G939"/>
<evidence type="ECO:0000313" key="3">
    <source>
        <dbReference type="EMBL" id="OEG09233.1"/>
    </source>
</evidence>
<dbReference type="Gene3D" id="3.40.50.2000">
    <property type="entry name" value="Glycogen Phosphorylase B"/>
    <property type="match status" value="2"/>
</dbReference>
<evidence type="ECO:0000313" key="4">
    <source>
        <dbReference type="Proteomes" id="UP000095094"/>
    </source>
</evidence>
<evidence type="ECO:0000259" key="1">
    <source>
        <dbReference type="Pfam" id="PF00534"/>
    </source>
</evidence>
<protein>
    <submittedName>
        <fullName evidence="3">Glycosyl transferase</fullName>
    </submittedName>
</protein>
<dbReference type="CDD" id="cd04955">
    <property type="entry name" value="GT4-like"/>
    <property type="match status" value="1"/>
</dbReference>
<dbReference type="PANTHER" id="PTHR46401">
    <property type="entry name" value="GLYCOSYLTRANSFERASE WBBK-RELATED"/>
    <property type="match status" value="1"/>
</dbReference>
<dbReference type="GO" id="GO:0016757">
    <property type="term" value="F:glycosyltransferase activity"/>
    <property type="evidence" value="ECO:0007669"/>
    <property type="project" value="InterPro"/>
</dbReference>
<keyword evidence="3" id="KW-0808">Transferase</keyword>
<gene>
    <name evidence="3" type="ORF">BCR25_11750</name>
</gene>
<dbReference type="InterPro" id="IPR001296">
    <property type="entry name" value="Glyco_trans_1"/>
</dbReference>
<dbReference type="NCBIfam" id="NF046071">
    <property type="entry name" value="B1-4RhmsylTfaseCps2T"/>
    <property type="match status" value="1"/>
</dbReference>
<proteinExistence type="predicted"/>
<dbReference type="PANTHER" id="PTHR46401:SF8">
    <property type="entry name" value="BLL6006 PROTEIN"/>
    <property type="match status" value="1"/>
</dbReference>
<organism evidence="3 4">
    <name type="scientific">Enterococcus termitis</name>
    <dbReference type="NCBI Taxonomy" id="332950"/>
    <lineage>
        <taxon>Bacteria</taxon>
        <taxon>Bacillati</taxon>
        <taxon>Bacillota</taxon>
        <taxon>Bacilli</taxon>
        <taxon>Lactobacillales</taxon>
        <taxon>Enterococcaceae</taxon>
        <taxon>Enterococcus</taxon>
    </lineage>
</organism>
<accession>A0A1E5G939</accession>
<dbReference type="OrthoDB" id="9792269at2"/>
<feature type="domain" description="DUF1972" evidence="2">
    <location>
        <begin position="6"/>
        <end position="196"/>
    </location>
</feature>
<dbReference type="PATRIC" id="fig|332950.4.peg.3221"/>
<name>A0A1E5G939_9ENTE</name>
<evidence type="ECO:0000259" key="2">
    <source>
        <dbReference type="Pfam" id="PF09314"/>
    </source>
</evidence>
<dbReference type="InterPro" id="IPR015393">
    <property type="entry name" value="DUF1972"/>
</dbReference>
<dbReference type="SUPFAM" id="SSF53756">
    <property type="entry name" value="UDP-Glycosyltransferase/glycogen phosphorylase"/>
    <property type="match status" value="1"/>
</dbReference>
<dbReference type="EMBL" id="MIJY01000045">
    <property type="protein sequence ID" value="OEG09233.1"/>
    <property type="molecule type" value="Genomic_DNA"/>
</dbReference>
<dbReference type="Pfam" id="PF00534">
    <property type="entry name" value="Glycos_transf_1"/>
    <property type="match status" value="1"/>
</dbReference>
<feature type="domain" description="Glycosyl transferase family 1" evidence="1">
    <location>
        <begin position="211"/>
        <end position="346"/>
    </location>
</feature>
<dbReference type="Pfam" id="PF09314">
    <property type="entry name" value="DUF1972"/>
    <property type="match status" value="1"/>
</dbReference>
<dbReference type="RefSeq" id="WP_069664922.1">
    <property type="nucleotide sequence ID" value="NZ_JBHUJJ010000001.1"/>
</dbReference>
<comment type="caution">
    <text evidence="3">The sequence shown here is derived from an EMBL/GenBank/DDBJ whole genome shotgun (WGS) entry which is preliminary data.</text>
</comment>
<sequence>MDKKIQHVYIIGSKGIPAKYGGFETFVEKLTQYKKSEHIQYHVACMNTGNNLYGEGKKHFQHNQADCFNIDVPNIGPARAIYYDMKALDYAIKLAQSNNDVKPIFYILACRIGPFINYYKKKIQKINGKLYINPDGHEWLRAKWSYPVRRYWKFSERLMVKHSDLMICDSLNIEKYIKTDYKKYNPTTTYIAYGTDVEKSSLTKESLNVKEWFSKNDVKENNYYLVVGRFVPENNYETMIREFMKSNTQKDFVLVTNIEKNKFYTKLKKETGFDKDPRIKFVGTVYDQELLKYIRENAFAYLHGHEVGGTNPSLLEALASTKLNLLLDVSFNREVAEDGATYWKKDNLSKVIYDAELMTASMIENITILAKKRVYEHFNWRKIVMEYEYIFKESVNK</sequence>
<keyword evidence="4" id="KW-1185">Reference proteome</keyword>
<reference evidence="4" key="1">
    <citation type="submission" date="2016-09" db="EMBL/GenBank/DDBJ databases">
        <authorList>
            <person name="Gulvik C.A."/>
        </authorList>
    </citation>
    <scope>NUCLEOTIDE SEQUENCE [LARGE SCALE GENOMIC DNA]</scope>
    <source>
        <strain evidence="4">LMG 8895</strain>
    </source>
</reference>